<keyword evidence="4" id="KW-0249">Electron transport</keyword>
<dbReference type="Pfam" id="PF07691">
    <property type="entry name" value="PA14"/>
    <property type="match status" value="1"/>
</dbReference>
<dbReference type="InterPro" id="IPR002324">
    <property type="entry name" value="Cyt_c_ID"/>
</dbReference>
<gene>
    <name evidence="9" type="ORF">C900_01360</name>
</gene>
<dbReference type="Gene3D" id="3.90.182.10">
    <property type="entry name" value="Toxin - Anthrax Protective Antigen,domain 1"/>
    <property type="match status" value="1"/>
</dbReference>
<dbReference type="PROSITE" id="PS51257">
    <property type="entry name" value="PROKAR_LIPOPROTEIN"/>
    <property type="match status" value="1"/>
</dbReference>
<name>L8JYB7_9BACT</name>
<sequence length="1229" mass="138110">MKHTLLAFIALFVLFSCSKEENIRERPRDPWVFRSVLDEQSRIITVALHDEMYVAYDAQHGGLYKAWKGGVNFDGAVYTTKHGPQPTSKGYAYYTKKMDQPAWVFVKGGEEIIPEVLFKGYQFKEGQVYLNYELKDDQGNRIRVQEKPEYVSQKGKNGLSRSFIVSDVPEGVKVGFHTALTSMKSERDYETDGEFKVTNQSKEMYTSGTTHTVEGLMVLNSDGQTELKVYFHPGFDREGARHTVEDVKAAGADQPEGKKLIENSDCKTCHNETKKTVGPAYVEIARRYPNSEAVTNDLAQKIIAGGTGNWGEVPMTAHPDLQEDDAKQMVAYILSLDGEEPESGEAKGEGEDLMLGVAPVQLQLTDNNQNLKEGDETLYDGLAANAYLWNDYNLSFKDLTSVTAPIMSGAVPVLHFDEASHIGRVRDNIYIEFNGFVDAPETSNYVFRLVSDDGSRLYIEDKLVIDNFGFHGPEARDGEVYLQKGLNKIKIEFYQGLGGAALSFQWAKYGDNKFSVVPSSALKHRKTMFKEVVPYIAPERLMKSIPGDQRPLTSVHPAFDLFQARPDDFEPKVGGMDFLSDGRMVVCTWDSVGPVYIVEGVNTGDPSKMKVKRIASGLAEPLGLKVVDDDIYVLQKHELTRLIDHNGDEIIDEYRTVSDAWRVSANFHEFAFGLAFKDGHFYATLAIAIMPGGASAQPQIPDRGKVAKISKEDGSVEFVAHGLRTPNGIGIGADSEIFVADNQGDWLPSSKIVHVQEGAWFGSRAVDFEGTADMKETKPVVWLPQDEIGNSPSTPSYLNVGPYQDQMIHGEVTHGGIKRVFVEKVDGKYQGAVFRFIQGLEAGVNRITWGPDGDLYVGGIGNPGNWQHNDKLWYGLQRLHYNGNSVFEPLAIRAKSNGIEVEFTQPIALNQGQNINDYLVKQWYYKPTEDYGGPKLDLKELRIKSLNMSDDRKQIFLELEGMKPDHVVHFRVVNPFVSSEGQSLWTTEGWYTMNAIPANDPGFVNPTQPVVHNQLTVQEKKEGWKLLFDGQTTAGWRKFKEDKVGSAWKVANGTLYLDNSRKDGWQVVGGGDIITDQEYEDYELTLEWKVEEGGNSGVIYNVVENDEYDYVWQTGPEMQILDNVKHPDGRIEKHRAGDLYDMIETKFVTVKPGGEWNRIRIVSKGGHVEHWQNGYKVVEFQMHTPEWQDMIRNSKFKDMPGFGQAKKGHIALQDHGDKVWFRNIKIREL</sequence>
<dbReference type="eggNOG" id="COG2133">
    <property type="taxonomic scope" value="Bacteria"/>
</dbReference>
<dbReference type="Gene3D" id="1.10.760.10">
    <property type="entry name" value="Cytochrome c-like domain"/>
    <property type="match status" value="1"/>
</dbReference>
<dbReference type="SUPFAM" id="SSF63829">
    <property type="entry name" value="Calcium-dependent phosphotriesterase"/>
    <property type="match status" value="1"/>
</dbReference>
<dbReference type="InterPro" id="IPR011658">
    <property type="entry name" value="PA14_dom"/>
</dbReference>
<keyword evidence="10" id="KW-1185">Reference proteome</keyword>
<dbReference type="PANTHER" id="PTHR33546">
    <property type="entry name" value="LARGE, MULTIFUNCTIONAL SECRETED PROTEIN-RELATED"/>
    <property type="match status" value="1"/>
</dbReference>
<dbReference type="SMART" id="SM00758">
    <property type="entry name" value="PA14"/>
    <property type="match status" value="1"/>
</dbReference>
<dbReference type="GO" id="GO:0016787">
    <property type="term" value="F:hydrolase activity"/>
    <property type="evidence" value="ECO:0007669"/>
    <property type="project" value="UniProtKB-KW"/>
</dbReference>
<dbReference type="Pfam" id="PF00034">
    <property type="entry name" value="Cytochrom_C"/>
    <property type="match status" value="1"/>
</dbReference>
<dbReference type="PROSITE" id="PS51007">
    <property type="entry name" value="CYTC"/>
    <property type="match status" value="1"/>
</dbReference>
<evidence type="ECO:0000259" key="8">
    <source>
        <dbReference type="PROSITE" id="PS51820"/>
    </source>
</evidence>
<dbReference type="InterPro" id="IPR009056">
    <property type="entry name" value="Cyt_c-like_dom"/>
</dbReference>
<reference evidence="9 10" key="1">
    <citation type="submission" date="2012-12" db="EMBL/GenBank/DDBJ databases">
        <title>Genome assembly of Fulvivirga imtechensis AK7.</title>
        <authorList>
            <person name="Nupur N."/>
            <person name="Khatri I."/>
            <person name="Kumar R."/>
            <person name="Subramanian S."/>
            <person name="Pinnaka A."/>
        </authorList>
    </citation>
    <scope>NUCLEOTIDE SEQUENCE [LARGE SCALE GENOMIC DNA]</scope>
    <source>
        <strain evidence="9 10">AK7</strain>
    </source>
</reference>
<dbReference type="GO" id="GO:0005506">
    <property type="term" value="F:iron ion binding"/>
    <property type="evidence" value="ECO:0007669"/>
    <property type="project" value="InterPro"/>
</dbReference>
<comment type="caution">
    <text evidence="9">The sequence shown here is derived from an EMBL/GenBank/DDBJ whole genome shotgun (WGS) entry which is preliminary data.</text>
</comment>
<keyword evidence="3 6" id="KW-0479">Metal-binding</keyword>
<feature type="binding site" description="covalent" evidence="6">
    <location>
        <position position="315"/>
    </location>
    <ligand>
        <name>heme c</name>
        <dbReference type="ChEBI" id="CHEBI:61717"/>
    </ligand>
</feature>
<dbReference type="PRINTS" id="PR00606">
    <property type="entry name" value="CYTCHROMECID"/>
</dbReference>
<dbReference type="Gene3D" id="2.60.120.560">
    <property type="entry name" value="Exo-inulinase, domain 1"/>
    <property type="match status" value="1"/>
</dbReference>
<dbReference type="PATRIC" id="fig|1237149.3.peg.123"/>
<dbReference type="InterPro" id="IPR011042">
    <property type="entry name" value="6-blade_b-propeller_TolB-like"/>
</dbReference>
<feature type="domain" description="Cytochrome c" evidence="7">
    <location>
        <begin position="252"/>
        <end position="337"/>
    </location>
</feature>
<feature type="binding site" description="covalent" evidence="6">
    <location>
        <position position="270"/>
    </location>
    <ligand>
        <name>heme c</name>
        <dbReference type="ChEBI" id="CHEBI:61717"/>
    </ligand>
</feature>
<protein>
    <submittedName>
        <fullName evidence="9">Putative secreted glycosyl hydrolase</fullName>
    </submittedName>
</protein>
<dbReference type="Pfam" id="PF06439">
    <property type="entry name" value="3keto-disac_hyd"/>
    <property type="match status" value="1"/>
</dbReference>
<evidence type="ECO:0000256" key="1">
    <source>
        <dbReference type="ARBA" id="ARBA00022448"/>
    </source>
</evidence>
<dbReference type="Gene3D" id="2.120.10.30">
    <property type="entry name" value="TolB, C-terminal domain"/>
    <property type="match status" value="1"/>
</dbReference>
<evidence type="ECO:0000256" key="5">
    <source>
        <dbReference type="ARBA" id="ARBA00023004"/>
    </source>
</evidence>
<dbReference type="EMBL" id="AMZN01000002">
    <property type="protein sequence ID" value="ELR73750.1"/>
    <property type="molecule type" value="Genomic_DNA"/>
</dbReference>
<dbReference type="STRING" id="1237149.C900_01360"/>
<dbReference type="PANTHER" id="PTHR33546:SF1">
    <property type="entry name" value="LARGE, MULTIFUNCTIONAL SECRETED PROTEIN"/>
    <property type="match status" value="1"/>
</dbReference>
<dbReference type="InterPro" id="IPR036909">
    <property type="entry name" value="Cyt_c-like_dom_sf"/>
</dbReference>
<organism evidence="9 10">
    <name type="scientific">Fulvivirga imtechensis AK7</name>
    <dbReference type="NCBI Taxonomy" id="1237149"/>
    <lineage>
        <taxon>Bacteria</taxon>
        <taxon>Pseudomonadati</taxon>
        <taxon>Bacteroidota</taxon>
        <taxon>Cytophagia</taxon>
        <taxon>Cytophagales</taxon>
        <taxon>Fulvivirgaceae</taxon>
        <taxon>Fulvivirga</taxon>
    </lineage>
</organism>
<dbReference type="InterPro" id="IPR010496">
    <property type="entry name" value="AL/BT2_dom"/>
</dbReference>
<evidence type="ECO:0000259" key="7">
    <source>
        <dbReference type="PROSITE" id="PS51007"/>
    </source>
</evidence>
<dbReference type="GO" id="GO:0020037">
    <property type="term" value="F:heme binding"/>
    <property type="evidence" value="ECO:0007669"/>
    <property type="project" value="InterPro"/>
</dbReference>
<feature type="domain" description="PA14" evidence="8">
    <location>
        <begin position="377"/>
        <end position="521"/>
    </location>
</feature>
<evidence type="ECO:0000256" key="4">
    <source>
        <dbReference type="ARBA" id="ARBA00022982"/>
    </source>
</evidence>
<evidence type="ECO:0000256" key="6">
    <source>
        <dbReference type="PIRSR" id="PIRSR602324-1"/>
    </source>
</evidence>
<dbReference type="OrthoDB" id="9814063at2"/>
<dbReference type="SUPFAM" id="SSF56988">
    <property type="entry name" value="Anthrax protective antigen"/>
    <property type="match status" value="1"/>
</dbReference>
<dbReference type="RefSeq" id="WP_009577560.1">
    <property type="nucleotide sequence ID" value="NZ_AMZN01000002.1"/>
</dbReference>
<dbReference type="InterPro" id="IPR037524">
    <property type="entry name" value="PA14/GLEYA"/>
</dbReference>
<evidence type="ECO:0000256" key="3">
    <source>
        <dbReference type="ARBA" id="ARBA00022723"/>
    </source>
</evidence>
<proteinExistence type="predicted"/>
<accession>L8JYB7</accession>
<feature type="binding site" description="covalent" evidence="6">
    <location>
        <position position="266"/>
    </location>
    <ligand>
        <name>heme c</name>
        <dbReference type="ChEBI" id="CHEBI:61717"/>
    </ligand>
</feature>
<dbReference type="AlphaFoldDB" id="L8JYB7"/>
<keyword evidence="2 6" id="KW-0349">Heme</keyword>
<evidence type="ECO:0000313" key="9">
    <source>
        <dbReference type="EMBL" id="ELR73750.1"/>
    </source>
</evidence>
<dbReference type="eggNOG" id="COG4654">
    <property type="taxonomic scope" value="Bacteria"/>
</dbReference>
<comment type="PTM">
    <text evidence="6">Binds 1 heme c group covalently per subunit.</text>
</comment>
<dbReference type="SUPFAM" id="SSF46626">
    <property type="entry name" value="Cytochrome c"/>
    <property type="match status" value="1"/>
</dbReference>
<dbReference type="PROSITE" id="PS51820">
    <property type="entry name" value="PA14"/>
    <property type="match status" value="1"/>
</dbReference>
<dbReference type="Proteomes" id="UP000011135">
    <property type="component" value="Unassembled WGS sequence"/>
</dbReference>
<dbReference type="GO" id="GO:0009055">
    <property type="term" value="F:electron transfer activity"/>
    <property type="evidence" value="ECO:0007669"/>
    <property type="project" value="InterPro"/>
</dbReference>
<evidence type="ECO:0000256" key="2">
    <source>
        <dbReference type="ARBA" id="ARBA00022617"/>
    </source>
</evidence>
<keyword evidence="5 6" id="KW-0408">Iron</keyword>
<keyword evidence="1" id="KW-0813">Transport</keyword>
<keyword evidence="9" id="KW-0378">Hydrolase</keyword>
<evidence type="ECO:0000313" key="10">
    <source>
        <dbReference type="Proteomes" id="UP000011135"/>
    </source>
</evidence>